<dbReference type="PANTHER" id="PTHR40547:SF1">
    <property type="entry name" value="SLL0298 PROTEIN"/>
    <property type="match status" value="1"/>
</dbReference>
<evidence type="ECO:0000313" key="3">
    <source>
        <dbReference type="EMBL" id="RBW50475.1"/>
    </source>
</evidence>
<name>A0A366WKF1_9RHOB</name>
<dbReference type="OrthoDB" id="7360463at2"/>
<dbReference type="Proteomes" id="UP000252706">
    <property type="component" value="Unassembled WGS sequence"/>
</dbReference>
<evidence type="ECO:0000256" key="1">
    <source>
        <dbReference type="SAM" id="Phobius"/>
    </source>
</evidence>
<evidence type="ECO:0000313" key="4">
    <source>
        <dbReference type="Proteomes" id="UP000252706"/>
    </source>
</evidence>
<comment type="caution">
    <text evidence="3">The sequence shown here is derived from an EMBL/GenBank/DDBJ whole genome shotgun (WGS) entry which is preliminary data.</text>
</comment>
<gene>
    <name evidence="3" type="ORF">DS909_21710</name>
</gene>
<dbReference type="InterPro" id="IPR018639">
    <property type="entry name" value="DUF2062"/>
</dbReference>
<sequence>MVFKRRDRRSPVRVASELVYPRGGWTRAFHYVKHRVRRLPDSPERIARGIWAGVFTSFTPLFGFHFFVAAFIAYVLRGNFFAALMATFFGNPPSFFLIAAVSMRTGHFILGTEFEKHDASLSEKFKQAGADFWHNIKSFFNDDVADWHGLEVFYNEVFLPYLVGGIIPGMICATIMYALSLPLIRAYQHRRRSKIKAKFDAIKKKAEAEADRVLKAD</sequence>
<proteinExistence type="predicted"/>
<organism evidence="3 4">
    <name type="scientific">Phaeobacter gallaeciensis</name>
    <dbReference type="NCBI Taxonomy" id="60890"/>
    <lineage>
        <taxon>Bacteria</taxon>
        <taxon>Pseudomonadati</taxon>
        <taxon>Pseudomonadota</taxon>
        <taxon>Alphaproteobacteria</taxon>
        <taxon>Rhodobacterales</taxon>
        <taxon>Roseobacteraceae</taxon>
        <taxon>Phaeobacter</taxon>
    </lineage>
</organism>
<feature type="transmembrane region" description="Helical" evidence="1">
    <location>
        <begin position="50"/>
        <end position="76"/>
    </location>
</feature>
<feature type="domain" description="DUF2062" evidence="2">
    <location>
        <begin position="27"/>
        <end position="192"/>
    </location>
</feature>
<evidence type="ECO:0000259" key="2">
    <source>
        <dbReference type="Pfam" id="PF09835"/>
    </source>
</evidence>
<protein>
    <submittedName>
        <fullName evidence="3">DUF2062 domain-containing protein</fullName>
    </submittedName>
</protein>
<dbReference type="AlphaFoldDB" id="A0A366WKF1"/>
<dbReference type="RefSeq" id="WP_113825683.1">
    <property type="nucleotide sequence ID" value="NZ_QOCE01000048.1"/>
</dbReference>
<reference evidence="3 4" key="1">
    <citation type="submission" date="2018-07" db="EMBL/GenBank/DDBJ databases">
        <title>Modular assembly of carbohydrate-degrading microbial communities in the ocean.</title>
        <authorList>
            <person name="Enke T.N."/>
            <person name="Datta M.S."/>
            <person name="Schwartzman J.A."/>
            <person name="Cermak N."/>
            <person name="Schmitz D.A."/>
            <person name="Barrere J."/>
            <person name="Cordero O.X."/>
        </authorList>
    </citation>
    <scope>NUCLEOTIDE SEQUENCE [LARGE SCALE GENOMIC DNA]</scope>
    <source>
        <strain evidence="3 4">C3M10</strain>
    </source>
</reference>
<keyword evidence="1" id="KW-0812">Transmembrane</keyword>
<feature type="transmembrane region" description="Helical" evidence="1">
    <location>
        <begin position="158"/>
        <end position="184"/>
    </location>
</feature>
<accession>A0A366WKF1</accession>
<dbReference type="PANTHER" id="PTHR40547">
    <property type="entry name" value="SLL0298 PROTEIN"/>
    <property type="match status" value="1"/>
</dbReference>
<dbReference type="EMBL" id="QOCE01000048">
    <property type="protein sequence ID" value="RBW50475.1"/>
    <property type="molecule type" value="Genomic_DNA"/>
</dbReference>
<dbReference type="Pfam" id="PF09835">
    <property type="entry name" value="DUF2062"/>
    <property type="match status" value="1"/>
</dbReference>
<keyword evidence="1" id="KW-1133">Transmembrane helix</keyword>
<keyword evidence="1" id="KW-0472">Membrane</keyword>